<evidence type="ECO:0000256" key="1">
    <source>
        <dbReference type="SAM" id="Phobius"/>
    </source>
</evidence>
<keyword evidence="3" id="KW-1185">Reference proteome</keyword>
<gene>
    <name evidence="2" type="ORF">ABT211_11560</name>
</gene>
<dbReference type="Pfam" id="PF14023">
    <property type="entry name" value="Bestrophin-like"/>
    <property type="match status" value="1"/>
</dbReference>
<keyword evidence="1" id="KW-0472">Membrane</keyword>
<evidence type="ECO:0000313" key="2">
    <source>
        <dbReference type="EMBL" id="MER6267925.1"/>
    </source>
</evidence>
<dbReference type="InterPro" id="IPR025333">
    <property type="entry name" value="DUF4239"/>
</dbReference>
<dbReference type="RefSeq" id="WP_351956572.1">
    <property type="nucleotide sequence ID" value="NZ_JBEOZM010000004.1"/>
</dbReference>
<feature type="transmembrane region" description="Helical" evidence="1">
    <location>
        <begin position="189"/>
        <end position="210"/>
    </location>
</feature>
<accession>A0ABV1TD09</accession>
<keyword evidence="1" id="KW-1133">Transmembrane helix</keyword>
<dbReference type="Proteomes" id="UP001490365">
    <property type="component" value="Unassembled WGS sequence"/>
</dbReference>
<reference evidence="2 3" key="1">
    <citation type="submission" date="2024-06" db="EMBL/GenBank/DDBJ databases">
        <title>The Natural Products Discovery Center: Release of the First 8490 Sequenced Strains for Exploring Actinobacteria Biosynthetic Diversity.</title>
        <authorList>
            <person name="Kalkreuter E."/>
            <person name="Kautsar S.A."/>
            <person name="Yang D."/>
            <person name="Bader C.D."/>
            <person name="Teijaro C.N."/>
            <person name="Fluegel L."/>
            <person name="Davis C.M."/>
            <person name="Simpson J.R."/>
            <person name="Lauterbach L."/>
            <person name="Steele A.D."/>
            <person name="Gui C."/>
            <person name="Meng S."/>
            <person name="Li G."/>
            <person name="Viehrig K."/>
            <person name="Ye F."/>
            <person name="Su P."/>
            <person name="Kiefer A.F."/>
            <person name="Nichols A."/>
            <person name="Cepeda A.J."/>
            <person name="Yan W."/>
            <person name="Fan B."/>
            <person name="Jiang Y."/>
            <person name="Adhikari A."/>
            <person name="Zheng C.-J."/>
            <person name="Schuster L."/>
            <person name="Cowan T.M."/>
            <person name="Smanski M.J."/>
            <person name="Chevrette M.G."/>
            <person name="De Carvalho L.P.S."/>
            <person name="Shen B."/>
        </authorList>
    </citation>
    <scope>NUCLEOTIDE SEQUENCE [LARGE SCALE GENOMIC DNA]</scope>
    <source>
        <strain evidence="2 3">NPDC001694</strain>
    </source>
</reference>
<name>A0ABV1TD09_9ACTN</name>
<keyword evidence="1" id="KW-0812">Transmembrane</keyword>
<feature type="transmembrane region" description="Helical" evidence="1">
    <location>
        <begin position="53"/>
        <end position="72"/>
    </location>
</feature>
<proteinExistence type="predicted"/>
<dbReference type="EMBL" id="JBEOZM010000004">
    <property type="protein sequence ID" value="MER6267925.1"/>
    <property type="molecule type" value="Genomic_DNA"/>
</dbReference>
<feature type="transmembrane region" description="Helical" evidence="1">
    <location>
        <begin position="217"/>
        <end position="237"/>
    </location>
</feature>
<organism evidence="2 3">
    <name type="scientific">Streptomyces sp. 900105755</name>
    <dbReference type="NCBI Taxonomy" id="3154389"/>
    <lineage>
        <taxon>Bacteria</taxon>
        <taxon>Bacillati</taxon>
        <taxon>Actinomycetota</taxon>
        <taxon>Actinomycetes</taxon>
        <taxon>Kitasatosporales</taxon>
        <taxon>Streptomycetaceae</taxon>
        <taxon>Streptomyces</taxon>
    </lineage>
</organism>
<comment type="caution">
    <text evidence="2">The sequence shown here is derived from an EMBL/GenBank/DDBJ whole genome shotgun (WGS) entry which is preliminary data.</text>
</comment>
<protein>
    <submittedName>
        <fullName evidence="2">DUF4239 domain-containing protein</fullName>
    </submittedName>
</protein>
<evidence type="ECO:0000313" key="3">
    <source>
        <dbReference type="Proteomes" id="UP001490365"/>
    </source>
</evidence>
<sequence length="266" mass="28870">MSLWLLNHFSTFTLAVVTVGGTVALAVAGSVLLRRRYPSLAGGEHNDMVGVTLGMFGAIYGIILAFVIVTLWTQLEDTQTIVAAEATDAALITRDAAAFPAAVRARLDSAVSGYVHAVVEDQWPRMRAGHPSYGATETHLQAAFKALQTYDPKGEQEQVFYEQTVSHLDDVASQRRARITMARQELPPLLQALAVGGALVLVPLTFLFGMRKLRVQILFVASVAGLVGFSLLLVFVLDRPFSGDLSVSPAPYREGALAQYWQPTQR</sequence>
<feature type="transmembrane region" description="Helical" evidence="1">
    <location>
        <begin position="12"/>
        <end position="33"/>
    </location>
</feature>